<gene>
    <name evidence="2" type="ORF">ALO35_101264</name>
</gene>
<comment type="caution">
    <text evidence="2">The sequence shown here is derived from an EMBL/GenBank/DDBJ whole genome shotgun (WGS) entry which is preliminary data.</text>
</comment>
<dbReference type="AlphaFoldDB" id="A0A0P9SUQ5"/>
<organism evidence="2 3">
    <name type="scientific">Pseudomonas amygdali pv. lachrymans</name>
    <name type="common">Pseudomonas syringae pv. lachrymans</name>
    <dbReference type="NCBI Taxonomy" id="53707"/>
    <lineage>
        <taxon>Bacteria</taxon>
        <taxon>Pseudomonadati</taxon>
        <taxon>Pseudomonadota</taxon>
        <taxon>Gammaproteobacteria</taxon>
        <taxon>Pseudomonadales</taxon>
        <taxon>Pseudomonadaceae</taxon>
        <taxon>Pseudomonas</taxon>
        <taxon>Pseudomonas amygdali</taxon>
    </lineage>
</organism>
<dbReference type="PANTHER" id="PTHR34875">
    <property type="entry name" value="UPF0237 PROTEIN MJ1558"/>
    <property type="match status" value="1"/>
</dbReference>
<dbReference type="InterPro" id="IPR050990">
    <property type="entry name" value="UPF0237/GcvR_regulator"/>
</dbReference>
<dbReference type="PROSITE" id="PS51671">
    <property type="entry name" value="ACT"/>
    <property type="match status" value="1"/>
</dbReference>
<dbReference type="PATRIC" id="fig|53707.9.peg.593"/>
<reference evidence="2 3" key="1">
    <citation type="submission" date="2015-09" db="EMBL/GenBank/DDBJ databases">
        <title>Genome announcement of multiple Pseudomonas syringae strains.</title>
        <authorList>
            <person name="Thakur S."/>
            <person name="Wang P.W."/>
            <person name="Gong Y."/>
            <person name="Weir B.S."/>
            <person name="Guttman D.S."/>
        </authorList>
    </citation>
    <scope>NUCLEOTIDE SEQUENCE [LARGE SCALE GENOMIC DNA]</scope>
    <source>
        <strain evidence="2 3">ICMP3507</strain>
    </source>
</reference>
<dbReference type="InterPro" id="IPR045865">
    <property type="entry name" value="ACT-like_dom_sf"/>
</dbReference>
<dbReference type="EMBL" id="LJQP01000456">
    <property type="protein sequence ID" value="KPX56035.1"/>
    <property type="molecule type" value="Genomic_DNA"/>
</dbReference>
<dbReference type="SUPFAM" id="SSF55021">
    <property type="entry name" value="ACT-like"/>
    <property type="match status" value="2"/>
</dbReference>
<evidence type="ECO:0000259" key="1">
    <source>
        <dbReference type="PROSITE" id="PS51671"/>
    </source>
</evidence>
<evidence type="ECO:0000313" key="2">
    <source>
        <dbReference type="EMBL" id="KPX56035.1"/>
    </source>
</evidence>
<name>A0A0P9SUQ5_PSEAV</name>
<feature type="domain" description="ACT" evidence="1">
    <location>
        <begin position="172"/>
        <end position="251"/>
    </location>
</feature>
<proteinExistence type="predicted"/>
<sequence length="254" mass="27640">MRDSGYYMSRRCVKTSLNMSLNDWIFISGHDDIHCVPKSARDCSIKRGKRYTIYRARAAFGAVYTGATDAVFKSPAQKEELTVDHLVVTLVAPDKPGQVERIAQCIAEQGGNWLESRMSRMAGQFAGILKVGVEPEKYDDLIKALNALSAHGIRMLLAESVIETTAPTQLISMQLVGNDRPGIVRDITRLLAGQGVNVEHLITDVSPAPMSSELLFHADAVLGVPMGLSLDDLQAGLETLADDLMVELVLGAED</sequence>
<dbReference type="Pfam" id="PF13740">
    <property type="entry name" value="ACT_6"/>
    <property type="match status" value="1"/>
</dbReference>
<dbReference type="Proteomes" id="UP000050265">
    <property type="component" value="Unassembled WGS sequence"/>
</dbReference>
<dbReference type="CDD" id="cd04869">
    <property type="entry name" value="ACT_GcvR_2"/>
    <property type="match status" value="1"/>
</dbReference>
<dbReference type="PANTHER" id="PTHR34875:SF6">
    <property type="entry name" value="UPF0237 PROTEIN MJ1558"/>
    <property type="match status" value="1"/>
</dbReference>
<dbReference type="Gene3D" id="3.30.70.260">
    <property type="match status" value="2"/>
</dbReference>
<accession>A0A0P9SUQ5</accession>
<protein>
    <submittedName>
        <fullName evidence="2">ACT domain-containing protein</fullName>
    </submittedName>
</protein>
<dbReference type="InterPro" id="IPR002912">
    <property type="entry name" value="ACT_dom"/>
</dbReference>
<evidence type="ECO:0000313" key="3">
    <source>
        <dbReference type="Proteomes" id="UP000050265"/>
    </source>
</evidence>